<dbReference type="GO" id="GO:0004674">
    <property type="term" value="F:protein serine/threonine kinase activity"/>
    <property type="evidence" value="ECO:0007669"/>
    <property type="project" value="UniProtKB-KW"/>
</dbReference>
<dbReference type="EMBL" id="JADOGI010000118">
    <property type="protein sequence ID" value="MBF8190310.1"/>
    <property type="molecule type" value="Genomic_DNA"/>
</dbReference>
<dbReference type="PANTHER" id="PTHR43289:SF34">
    <property type="entry name" value="SERINE_THREONINE-PROTEIN KINASE YBDM-RELATED"/>
    <property type="match status" value="1"/>
</dbReference>
<dbReference type="RefSeq" id="WP_195899234.1">
    <property type="nucleotide sequence ID" value="NZ_JADOGI010000118.1"/>
</dbReference>
<evidence type="ECO:0000256" key="6">
    <source>
        <dbReference type="SAM" id="Phobius"/>
    </source>
</evidence>
<organism evidence="8 9">
    <name type="scientific">Nonomuraea cypriaca</name>
    <dbReference type="NCBI Taxonomy" id="1187855"/>
    <lineage>
        <taxon>Bacteria</taxon>
        <taxon>Bacillati</taxon>
        <taxon>Actinomycetota</taxon>
        <taxon>Actinomycetes</taxon>
        <taxon>Streptosporangiales</taxon>
        <taxon>Streptosporangiaceae</taxon>
        <taxon>Nonomuraea</taxon>
    </lineage>
</organism>
<keyword evidence="6" id="KW-1133">Transmembrane helix</keyword>
<dbReference type="PROSITE" id="PS00108">
    <property type="entry name" value="PROTEIN_KINASE_ST"/>
    <property type="match status" value="1"/>
</dbReference>
<evidence type="ECO:0000259" key="7">
    <source>
        <dbReference type="PROSITE" id="PS50011"/>
    </source>
</evidence>
<keyword evidence="8" id="KW-0723">Serine/threonine-protein kinase</keyword>
<evidence type="ECO:0000256" key="2">
    <source>
        <dbReference type="ARBA" id="ARBA00022741"/>
    </source>
</evidence>
<evidence type="ECO:0000256" key="4">
    <source>
        <dbReference type="ARBA" id="ARBA00022840"/>
    </source>
</evidence>
<dbReference type="Pfam" id="PF00069">
    <property type="entry name" value="Pkinase"/>
    <property type="match status" value="1"/>
</dbReference>
<evidence type="ECO:0000256" key="1">
    <source>
        <dbReference type="ARBA" id="ARBA00022679"/>
    </source>
</evidence>
<feature type="region of interest" description="Disordered" evidence="5">
    <location>
        <begin position="267"/>
        <end position="314"/>
    </location>
</feature>
<keyword evidence="1" id="KW-0808">Transferase</keyword>
<dbReference type="GO" id="GO:0005524">
    <property type="term" value="F:ATP binding"/>
    <property type="evidence" value="ECO:0007669"/>
    <property type="project" value="UniProtKB-KW"/>
</dbReference>
<dbReference type="PANTHER" id="PTHR43289">
    <property type="entry name" value="MITOGEN-ACTIVATED PROTEIN KINASE KINASE KINASE 20-RELATED"/>
    <property type="match status" value="1"/>
</dbReference>
<reference evidence="8" key="1">
    <citation type="submission" date="2020-11" db="EMBL/GenBank/DDBJ databases">
        <title>Whole-genome analyses of Nonomuraea sp. K274.</title>
        <authorList>
            <person name="Veyisoglu A."/>
        </authorList>
    </citation>
    <scope>NUCLEOTIDE SEQUENCE</scope>
    <source>
        <strain evidence="8">K274</strain>
    </source>
</reference>
<sequence length="569" mass="59644">MTVHRAPEYRELGDHKIVARLGEGGQGVVYLGESPGGARVAIKVLHARLAADPETRRRFLREAEVAASVAAFCTARVLGTGLVDERPYIVSEYVPGPSLDELVKRDGPRTGSGLERLAVSALTALASIHAAGVVHRDFKPANVILGPEGPVVIDFGIARALDHVTSSAHVQGTPSYMPPEQFTDQPLSPASDMFSWAGTMVFAATGRTAFPGSAVPAILHAILHGEPDVSGVPGPLRPLLAACLAKDPAARPAATWLLRELTRGGNGRAMPNGPGGHTIVDLGAAPPGPVRVSGGQDAVPTGPSADHARAGRGPSKGMKIAVVAVAAALLMTAGVLVAPSWLGTRNEAARPVASGVAAPRARLEPGPSLDLATFGRVDVDDRFAGDTSRQYATYRPFSEEAMPAINVGGGRFAASAEAPFFGLMAGRGVLSSDQAVIVLTPGTFAGTGEQEDSIFAGWVKDGDDYVTGWYNNTRGTTGFDVRVGGRFREVPIEIPLRLSQGDRFALMLSGDEIASYVEHLGKWRRLHTALITGLLASPEARQEYRYGFGVRGTSGTISLTRAEGRSVRS</sequence>
<dbReference type="PROSITE" id="PS50011">
    <property type="entry name" value="PROTEIN_KINASE_DOM"/>
    <property type="match status" value="1"/>
</dbReference>
<protein>
    <submittedName>
        <fullName evidence="8">Serine/threonine protein kinase</fullName>
    </submittedName>
</protein>
<evidence type="ECO:0000256" key="5">
    <source>
        <dbReference type="SAM" id="MobiDB-lite"/>
    </source>
</evidence>
<gene>
    <name evidence="8" type="ORF">ITP53_32275</name>
</gene>
<comment type="caution">
    <text evidence="8">The sequence shown here is derived from an EMBL/GenBank/DDBJ whole genome shotgun (WGS) entry which is preliminary data.</text>
</comment>
<keyword evidence="4" id="KW-0067">ATP-binding</keyword>
<dbReference type="Proteomes" id="UP000605361">
    <property type="component" value="Unassembled WGS sequence"/>
</dbReference>
<dbReference type="AlphaFoldDB" id="A0A931F1B2"/>
<dbReference type="InterPro" id="IPR000719">
    <property type="entry name" value="Prot_kinase_dom"/>
</dbReference>
<name>A0A931F1B2_9ACTN</name>
<dbReference type="InterPro" id="IPR011009">
    <property type="entry name" value="Kinase-like_dom_sf"/>
</dbReference>
<dbReference type="SUPFAM" id="SSF56112">
    <property type="entry name" value="Protein kinase-like (PK-like)"/>
    <property type="match status" value="1"/>
</dbReference>
<accession>A0A931F1B2</accession>
<evidence type="ECO:0000256" key="3">
    <source>
        <dbReference type="ARBA" id="ARBA00022777"/>
    </source>
</evidence>
<keyword evidence="3 8" id="KW-0418">Kinase</keyword>
<evidence type="ECO:0000313" key="9">
    <source>
        <dbReference type="Proteomes" id="UP000605361"/>
    </source>
</evidence>
<keyword evidence="6" id="KW-0472">Membrane</keyword>
<dbReference type="InterPro" id="IPR008271">
    <property type="entry name" value="Ser/Thr_kinase_AS"/>
</dbReference>
<proteinExistence type="predicted"/>
<dbReference type="Gene3D" id="1.10.510.10">
    <property type="entry name" value="Transferase(Phosphotransferase) domain 1"/>
    <property type="match status" value="1"/>
</dbReference>
<keyword evidence="9" id="KW-1185">Reference proteome</keyword>
<dbReference type="CDD" id="cd14014">
    <property type="entry name" value="STKc_PknB_like"/>
    <property type="match status" value="1"/>
</dbReference>
<feature type="domain" description="Protein kinase" evidence="7">
    <location>
        <begin position="15"/>
        <end position="280"/>
    </location>
</feature>
<keyword evidence="2" id="KW-0547">Nucleotide-binding</keyword>
<keyword evidence="6" id="KW-0812">Transmembrane</keyword>
<evidence type="ECO:0000313" key="8">
    <source>
        <dbReference type="EMBL" id="MBF8190310.1"/>
    </source>
</evidence>
<feature type="transmembrane region" description="Helical" evidence="6">
    <location>
        <begin position="320"/>
        <end position="342"/>
    </location>
</feature>
<dbReference type="Gene3D" id="3.30.200.20">
    <property type="entry name" value="Phosphorylase Kinase, domain 1"/>
    <property type="match status" value="1"/>
</dbReference>